<accession>A0A015J9D9</accession>
<comment type="caution">
    <text evidence="1">The sequence shown here is derived from an EMBL/GenBank/DDBJ whole genome shotgun (WGS) entry which is preliminary data.</text>
</comment>
<reference evidence="1 2" key="1">
    <citation type="submission" date="2014-02" db="EMBL/GenBank/DDBJ databases">
        <title>Single nucleus genome sequencing reveals high similarity among nuclei of an endomycorrhizal fungus.</title>
        <authorList>
            <person name="Lin K."/>
            <person name="Geurts R."/>
            <person name="Zhang Z."/>
            <person name="Limpens E."/>
            <person name="Saunders D.G."/>
            <person name="Mu D."/>
            <person name="Pang E."/>
            <person name="Cao H."/>
            <person name="Cha H."/>
            <person name="Lin T."/>
            <person name="Zhou Q."/>
            <person name="Shang Y."/>
            <person name="Li Y."/>
            <person name="Ivanov S."/>
            <person name="Sharma T."/>
            <person name="Velzen R.V."/>
            <person name="Ruijter N.D."/>
            <person name="Aanen D.K."/>
            <person name="Win J."/>
            <person name="Kamoun S."/>
            <person name="Bisseling T."/>
            <person name="Huang S."/>
        </authorList>
    </citation>
    <scope>NUCLEOTIDE SEQUENCE [LARGE SCALE GENOMIC DNA]</scope>
    <source>
        <strain evidence="2">DAOM197198w</strain>
    </source>
</reference>
<name>A0A015J9D9_RHIIW</name>
<evidence type="ECO:0000313" key="2">
    <source>
        <dbReference type="Proteomes" id="UP000022910"/>
    </source>
</evidence>
<gene>
    <name evidence="1" type="ORF">RirG_151740</name>
</gene>
<sequence>MKNLKITRKKTVTLWSKILIKMVTLIKMEWWLPKCELTIQWEVSQGIDRMKSSNNGSSSSKKPTAVNNRNIHNLDDIEVYEGLTNG</sequence>
<dbReference type="HOGENOM" id="CLU_191671_0_0_1"/>
<keyword evidence="2" id="KW-1185">Reference proteome</keyword>
<dbReference type="AlphaFoldDB" id="A0A015J9D9"/>
<evidence type="ECO:0000313" key="1">
    <source>
        <dbReference type="EMBL" id="EXX63505.1"/>
    </source>
</evidence>
<proteinExistence type="predicted"/>
<dbReference type="EMBL" id="JEMT01023923">
    <property type="protein sequence ID" value="EXX63505.1"/>
    <property type="molecule type" value="Genomic_DNA"/>
</dbReference>
<dbReference type="Proteomes" id="UP000022910">
    <property type="component" value="Unassembled WGS sequence"/>
</dbReference>
<protein>
    <submittedName>
        <fullName evidence="1">Uncharacterized protein</fullName>
    </submittedName>
</protein>
<organism evidence="1 2">
    <name type="scientific">Rhizophagus irregularis (strain DAOM 197198w)</name>
    <name type="common">Glomus intraradices</name>
    <dbReference type="NCBI Taxonomy" id="1432141"/>
    <lineage>
        <taxon>Eukaryota</taxon>
        <taxon>Fungi</taxon>
        <taxon>Fungi incertae sedis</taxon>
        <taxon>Mucoromycota</taxon>
        <taxon>Glomeromycotina</taxon>
        <taxon>Glomeromycetes</taxon>
        <taxon>Glomerales</taxon>
        <taxon>Glomeraceae</taxon>
        <taxon>Rhizophagus</taxon>
    </lineage>
</organism>